<dbReference type="PANTHER" id="PTHR38705">
    <property type="entry name" value="PROTEIN RDS1"/>
    <property type="match status" value="1"/>
</dbReference>
<reference evidence="1" key="2">
    <citation type="journal article" date="2022" name="Microb. Genom.">
        <title>A chromosome-scale genome assembly of the tomato pathogen Cladosporium fulvum reveals a compartmentalized genome architecture and the presence of a dispensable chromosome.</title>
        <authorList>
            <person name="Zaccaron A.Z."/>
            <person name="Chen L.H."/>
            <person name="Samaras A."/>
            <person name="Stergiopoulos I."/>
        </authorList>
    </citation>
    <scope>NUCLEOTIDE SEQUENCE</scope>
    <source>
        <strain evidence="1">Race5_Kim</strain>
    </source>
</reference>
<dbReference type="AlphaFoldDB" id="A0A9Q8L9L5"/>
<reference evidence="1" key="1">
    <citation type="submission" date="2021-12" db="EMBL/GenBank/DDBJ databases">
        <authorList>
            <person name="Zaccaron A."/>
            <person name="Stergiopoulos I."/>
        </authorList>
    </citation>
    <scope>NUCLEOTIDE SEQUENCE</scope>
    <source>
        <strain evidence="1">Race5_Kim</strain>
    </source>
</reference>
<accession>A0A9Q8L9L5</accession>
<dbReference type="OrthoDB" id="1001765at2759"/>
<dbReference type="KEGG" id="ffu:CLAFUR5_02876"/>
<dbReference type="Proteomes" id="UP000756132">
    <property type="component" value="Chromosome 2"/>
</dbReference>
<name>A0A9Q8L9L5_PASFU</name>
<dbReference type="RefSeq" id="XP_047757605.1">
    <property type="nucleotide sequence ID" value="XM_047902024.1"/>
</dbReference>
<evidence type="ECO:0000313" key="1">
    <source>
        <dbReference type="EMBL" id="UJO13239.1"/>
    </source>
</evidence>
<proteinExistence type="predicted"/>
<dbReference type="Pfam" id="PF13668">
    <property type="entry name" value="Ferritin_2"/>
    <property type="match status" value="1"/>
</dbReference>
<dbReference type="InterPro" id="IPR039254">
    <property type="entry name" value="Rds1"/>
</dbReference>
<keyword evidence="2" id="KW-1185">Reference proteome</keyword>
<dbReference type="GeneID" id="71982754"/>
<protein>
    <submittedName>
        <fullName evidence="1">Uncharacterized protein</fullName>
    </submittedName>
</protein>
<sequence>MHLIWLLLPASAFAATIRPRQSSSPTFSLSPDEKDTIELLTYIRHITHNLFHTGCDAFNEGDWVTAGFSNALPPNICRMANQSDAHVDSLNGILTNNDVPRIEACTYTFVYSEPTSYVNLANEVLMWSVSAYLGALPSLASNPPLLTLISSQLTILARYNGYLRGQYGAKPAPSLIDTPLPPAWSYNIAQSYIRTCDNALGYSVLPTLNVSDVPWKNNQADPSPQEITISYDPDTFWAPQEDDATFYLALVNQGYEPVMVGINETGREGSVVIASAVIPVEESTGVVYAALTTFQGGMDVGNLTEFGTLAGPVEIVVS</sequence>
<evidence type="ECO:0000313" key="2">
    <source>
        <dbReference type="Proteomes" id="UP000756132"/>
    </source>
</evidence>
<dbReference type="EMBL" id="CP090164">
    <property type="protein sequence ID" value="UJO13239.1"/>
    <property type="molecule type" value="Genomic_DNA"/>
</dbReference>
<gene>
    <name evidence="1" type="ORF">CLAFUR5_02876</name>
</gene>
<dbReference type="PANTHER" id="PTHR38705:SF1">
    <property type="entry name" value="PROTEIN RDS1"/>
    <property type="match status" value="1"/>
</dbReference>
<organism evidence="1 2">
    <name type="scientific">Passalora fulva</name>
    <name type="common">Tomato leaf mold</name>
    <name type="synonym">Cladosporium fulvum</name>
    <dbReference type="NCBI Taxonomy" id="5499"/>
    <lineage>
        <taxon>Eukaryota</taxon>
        <taxon>Fungi</taxon>
        <taxon>Dikarya</taxon>
        <taxon>Ascomycota</taxon>
        <taxon>Pezizomycotina</taxon>
        <taxon>Dothideomycetes</taxon>
        <taxon>Dothideomycetidae</taxon>
        <taxon>Mycosphaerellales</taxon>
        <taxon>Mycosphaerellaceae</taxon>
        <taxon>Fulvia</taxon>
    </lineage>
</organism>